<dbReference type="EMBL" id="CP036455">
    <property type="protein sequence ID" value="QBI55633.1"/>
    <property type="molecule type" value="Genomic_DNA"/>
</dbReference>
<organism evidence="1 2">
    <name type="scientific">Streptomonospora litoralis</name>
    <dbReference type="NCBI Taxonomy" id="2498135"/>
    <lineage>
        <taxon>Bacteria</taxon>
        <taxon>Bacillati</taxon>
        <taxon>Actinomycetota</taxon>
        <taxon>Actinomycetes</taxon>
        <taxon>Streptosporangiales</taxon>
        <taxon>Nocardiopsidaceae</taxon>
        <taxon>Streptomonospora</taxon>
    </lineage>
</organism>
<evidence type="ECO:0000313" key="2">
    <source>
        <dbReference type="Proteomes" id="UP000292235"/>
    </source>
</evidence>
<dbReference type="AlphaFoldDB" id="A0A4P6Q4V9"/>
<proteinExistence type="predicted"/>
<evidence type="ECO:0000313" key="1">
    <source>
        <dbReference type="EMBL" id="QBI55633.1"/>
    </source>
</evidence>
<reference evidence="1 2" key="1">
    <citation type="submission" date="2019-02" db="EMBL/GenBank/DDBJ databases">
        <authorList>
            <person name="Khodamoradi S."/>
            <person name="Hahnke R.L."/>
            <person name="Kaempfer P."/>
            <person name="Schumann P."/>
            <person name="Rohde M."/>
            <person name="Steinert M."/>
            <person name="Luzhetskyy A."/>
            <person name="Wink J."/>
            <person name="Ruckert C."/>
        </authorList>
    </citation>
    <scope>NUCLEOTIDE SEQUENCE [LARGE SCALE GENOMIC DNA]</scope>
    <source>
        <strain evidence="1 2">M2</strain>
    </source>
</reference>
<keyword evidence="2" id="KW-1185">Reference proteome</keyword>
<evidence type="ECO:0008006" key="3">
    <source>
        <dbReference type="Google" id="ProtNLM"/>
    </source>
</evidence>
<accession>A0A4P6Q4V9</accession>
<dbReference type="KEGG" id="strr:EKD16_19350"/>
<gene>
    <name evidence="1" type="ORF">EKD16_19350</name>
</gene>
<sequence>MISLGWEPMSSSTDAQGGLRADGIDVLGADVWRERERRHRERVDALLADHLDRRARGIAHPVEDFLFTYYSHRPAQLRRWHPGPGVLLAGPTAQAPASNWYREAAGTDADGRAVRGTTLDLDAFAARRGSTVDFVRGLLGAVQERPAHLGCFGLHEWAMVYRLPADEVRHAQVPLRLGTQGTDRVVESHRIRCSHYDAFRFFTEAARPRNRLQPTRESQTALDQPGCLHANMDLYKWAYKLSPGVPGELVVDCFELAKDIRELDMRASPYDLREHGYEPVAIETPEGKAAYVEAQRAFAERAGGLRARLLEVCDRLRPEPVEPGERAVDGG</sequence>
<name>A0A4P6Q4V9_9ACTN</name>
<protein>
    <recommendedName>
        <fullName evidence="3">3-methyladenine DNA glycosylase</fullName>
    </recommendedName>
</protein>
<dbReference type="Proteomes" id="UP000292235">
    <property type="component" value="Chromosome"/>
</dbReference>